<name>A0ABQ8FRB7_9PEZI</name>
<gene>
    <name evidence="1" type="ORF">B0J12DRAFT_530070</name>
</gene>
<evidence type="ECO:0000313" key="2">
    <source>
        <dbReference type="Proteomes" id="UP000774617"/>
    </source>
</evidence>
<dbReference type="Proteomes" id="UP000774617">
    <property type="component" value="Unassembled WGS sequence"/>
</dbReference>
<organism evidence="1 2">
    <name type="scientific">Macrophomina phaseolina</name>
    <dbReference type="NCBI Taxonomy" id="35725"/>
    <lineage>
        <taxon>Eukaryota</taxon>
        <taxon>Fungi</taxon>
        <taxon>Dikarya</taxon>
        <taxon>Ascomycota</taxon>
        <taxon>Pezizomycotina</taxon>
        <taxon>Dothideomycetes</taxon>
        <taxon>Dothideomycetes incertae sedis</taxon>
        <taxon>Botryosphaeriales</taxon>
        <taxon>Botryosphaeriaceae</taxon>
        <taxon>Macrophomina</taxon>
    </lineage>
</organism>
<feature type="non-terminal residue" evidence="1">
    <location>
        <position position="64"/>
    </location>
</feature>
<protein>
    <submittedName>
        <fullName evidence="1">Uncharacterized protein</fullName>
    </submittedName>
</protein>
<proteinExistence type="predicted"/>
<dbReference type="EMBL" id="JAGTJR010000075">
    <property type="protein sequence ID" value="KAH7016591.1"/>
    <property type="molecule type" value="Genomic_DNA"/>
</dbReference>
<keyword evidence="2" id="KW-1185">Reference proteome</keyword>
<comment type="caution">
    <text evidence="1">The sequence shown here is derived from an EMBL/GenBank/DDBJ whole genome shotgun (WGS) entry which is preliminary data.</text>
</comment>
<reference evidence="1 2" key="1">
    <citation type="journal article" date="2021" name="Nat. Commun.">
        <title>Genetic determinants of endophytism in the Arabidopsis root mycobiome.</title>
        <authorList>
            <person name="Mesny F."/>
            <person name="Miyauchi S."/>
            <person name="Thiergart T."/>
            <person name="Pickel B."/>
            <person name="Atanasova L."/>
            <person name="Karlsson M."/>
            <person name="Huettel B."/>
            <person name="Barry K.W."/>
            <person name="Haridas S."/>
            <person name="Chen C."/>
            <person name="Bauer D."/>
            <person name="Andreopoulos W."/>
            <person name="Pangilinan J."/>
            <person name="LaButti K."/>
            <person name="Riley R."/>
            <person name="Lipzen A."/>
            <person name="Clum A."/>
            <person name="Drula E."/>
            <person name="Henrissat B."/>
            <person name="Kohler A."/>
            <person name="Grigoriev I.V."/>
            <person name="Martin F.M."/>
            <person name="Hacquard S."/>
        </authorList>
    </citation>
    <scope>NUCLEOTIDE SEQUENCE [LARGE SCALE GENOMIC DNA]</scope>
    <source>
        <strain evidence="1 2">MPI-SDFR-AT-0080</strain>
    </source>
</reference>
<accession>A0ABQ8FRB7</accession>
<evidence type="ECO:0000313" key="1">
    <source>
        <dbReference type="EMBL" id="KAH7016591.1"/>
    </source>
</evidence>
<sequence length="64" mass="7810">MDFFNAHYRQQTNKNKDNPVLNARIDHSWILYDKYYSLTDRTPIYSAAILLHPGLRKQYLHEQW</sequence>